<protein>
    <recommendedName>
        <fullName evidence="4">C2 NT-type domain-containing protein</fullName>
    </recommendedName>
</protein>
<accession>A0A0C3JJV6</accession>
<feature type="compositionally biased region" description="Polar residues" evidence="1">
    <location>
        <begin position="485"/>
        <end position="499"/>
    </location>
</feature>
<reference evidence="3" key="2">
    <citation type="submission" date="2015-01" db="EMBL/GenBank/DDBJ databases">
        <title>Evolutionary Origins and Diversification of the Mycorrhizal Mutualists.</title>
        <authorList>
            <consortium name="DOE Joint Genome Institute"/>
            <consortium name="Mycorrhizal Genomics Consortium"/>
            <person name="Kohler A."/>
            <person name="Kuo A."/>
            <person name="Nagy L.G."/>
            <person name="Floudas D."/>
            <person name="Copeland A."/>
            <person name="Barry K.W."/>
            <person name="Cichocki N."/>
            <person name="Veneault-Fourrey C."/>
            <person name="LaButti K."/>
            <person name="Lindquist E.A."/>
            <person name="Lipzen A."/>
            <person name="Lundell T."/>
            <person name="Morin E."/>
            <person name="Murat C."/>
            <person name="Riley R."/>
            <person name="Ohm R."/>
            <person name="Sun H."/>
            <person name="Tunlid A."/>
            <person name="Henrissat B."/>
            <person name="Grigoriev I.V."/>
            <person name="Hibbett D.S."/>
            <person name="Martin F."/>
        </authorList>
    </citation>
    <scope>NUCLEOTIDE SEQUENCE [LARGE SCALE GENOMIC DNA]</scope>
    <source>
        <strain evidence="3">Marx 270</strain>
    </source>
</reference>
<dbReference type="Proteomes" id="UP000054217">
    <property type="component" value="Unassembled WGS sequence"/>
</dbReference>
<feature type="compositionally biased region" description="Polar residues" evidence="1">
    <location>
        <begin position="238"/>
        <end position="247"/>
    </location>
</feature>
<evidence type="ECO:0000256" key="1">
    <source>
        <dbReference type="SAM" id="MobiDB-lite"/>
    </source>
</evidence>
<evidence type="ECO:0008006" key="4">
    <source>
        <dbReference type="Google" id="ProtNLM"/>
    </source>
</evidence>
<gene>
    <name evidence="2" type="ORF">M404DRAFT_21937</name>
</gene>
<feature type="compositionally biased region" description="Low complexity" evidence="1">
    <location>
        <begin position="198"/>
        <end position="207"/>
    </location>
</feature>
<reference evidence="2 3" key="1">
    <citation type="submission" date="2014-04" db="EMBL/GenBank/DDBJ databases">
        <authorList>
            <consortium name="DOE Joint Genome Institute"/>
            <person name="Kuo A."/>
            <person name="Kohler A."/>
            <person name="Costa M.D."/>
            <person name="Nagy L.G."/>
            <person name="Floudas D."/>
            <person name="Copeland A."/>
            <person name="Barry K.W."/>
            <person name="Cichocki N."/>
            <person name="Veneault-Fourrey C."/>
            <person name="LaButti K."/>
            <person name="Lindquist E.A."/>
            <person name="Lipzen A."/>
            <person name="Lundell T."/>
            <person name="Morin E."/>
            <person name="Murat C."/>
            <person name="Sun H."/>
            <person name="Tunlid A."/>
            <person name="Henrissat B."/>
            <person name="Grigoriev I.V."/>
            <person name="Hibbett D.S."/>
            <person name="Martin F."/>
            <person name="Nordberg H.P."/>
            <person name="Cantor M.N."/>
            <person name="Hua S.X."/>
        </authorList>
    </citation>
    <scope>NUCLEOTIDE SEQUENCE [LARGE SCALE GENOMIC DNA]</scope>
    <source>
        <strain evidence="2 3">Marx 270</strain>
    </source>
</reference>
<dbReference type="HOGENOM" id="CLU_389845_0_0_1"/>
<evidence type="ECO:0000313" key="3">
    <source>
        <dbReference type="Proteomes" id="UP000054217"/>
    </source>
</evidence>
<feature type="region of interest" description="Disordered" evidence="1">
    <location>
        <begin position="484"/>
        <end position="526"/>
    </location>
</feature>
<dbReference type="OrthoDB" id="2657574at2759"/>
<sequence length="708" mass="76136">MPNTFTSVVQFSHIQATKVSKYQRLRVQVSLDGEVQESQESIMDDGIHEWREPFSFRADSSSQCEINLIAMKKNFFCWSCGYKTVRKTRLHTLADLFDASNNGVVKLPLFDSKADKNGVITGNVIFMIANKPLAKRSNTRDMDSLRVSGTASVQASPFEMVVSEKLPSVEAELELTGNGTRSPPPEAPTLNVSPLPLASRYASYASPQPSPSGVPSPDVPTPRHLVIPPILPPDPHSQLPQSATVPSPTWPGVDQLPARIQAHGDPSGRLSDVATSDRSPLVALPSFERENLGSPESATFTGVLCEPPDDFIPDVAVIPCAEPQDAIGPINIIISSSSRSSSPLSPPGGPESSSKRSHVVSGFLHVDTRATSTKSLDRAGGHSSTTSSQPTTSTTHTSDIISPFSRTSVLGTPSTAATSPSSPSVKLPTSPARQHKQLPKIDTSCAGPRGQVRKYTVPPVNSPTKLRNASLDLPRQDLSERLEYNPSTYSIPPSVSSRSYKPPSERCPSTQRPASRQGFQASPRATSIRRKQLEYDDNQICLDTANPNEQEVAAFLQEVDAALSAMSTRSVAVSSDGPAYLSVPNTGRASGPQSRRPSRQQLRGDFMTHAMNQSSHPDCPPSRFATPLLGPMGDSCSLFVPQNISRPKLIHSCSDVNSGTGPLIFVECNDEEPTTLVAGSRTNSRPQGMFRVPSDLVSQGTSPRRPSR</sequence>
<feature type="compositionally biased region" description="Low complexity" evidence="1">
    <location>
        <begin position="412"/>
        <end position="424"/>
    </location>
</feature>
<feature type="region of interest" description="Disordered" evidence="1">
    <location>
        <begin position="574"/>
        <end position="600"/>
    </location>
</feature>
<name>A0A0C3JJV6_PISTI</name>
<keyword evidence="3" id="KW-1185">Reference proteome</keyword>
<feature type="region of interest" description="Disordered" evidence="1">
    <location>
        <begin position="676"/>
        <end position="708"/>
    </location>
</feature>
<feature type="compositionally biased region" description="Polar residues" evidence="1">
    <location>
        <begin position="696"/>
        <end position="708"/>
    </location>
</feature>
<feature type="compositionally biased region" description="Low complexity" evidence="1">
    <location>
        <begin position="382"/>
        <end position="403"/>
    </location>
</feature>
<feature type="compositionally biased region" description="Polar residues" evidence="1">
    <location>
        <begin position="507"/>
        <end position="525"/>
    </location>
</feature>
<feature type="region of interest" description="Disordered" evidence="1">
    <location>
        <begin position="171"/>
        <end position="247"/>
    </location>
</feature>
<organism evidence="2 3">
    <name type="scientific">Pisolithus tinctorius Marx 270</name>
    <dbReference type="NCBI Taxonomy" id="870435"/>
    <lineage>
        <taxon>Eukaryota</taxon>
        <taxon>Fungi</taxon>
        <taxon>Dikarya</taxon>
        <taxon>Basidiomycota</taxon>
        <taxon>Agaricomycotina</taxon>
        <taxon>Agaricomycetes</taxon>
        <taxon>Agaricomycetidae</taxon>
        <taxon>Boletales</taxon>
        <taxon>Sclerodermatineae</taxon>
        <taxon>Pisolithaceae</taxon>
        <taxon>Pisolithus</taxon>
    </lineage>
</organism>
<evidence type="ECO:0000313" key="2">
    <source>
        <dbReference type="EMBL" id="KIO09393.1"/>
    </source>
</evidence>
<feature type="region of interest" description="Disordered" evidence="1">
    <location>
        <begin position="371"/>
        <end position="471"/>
    </location>
</feature>
<dbReference type="AlphaFoldDB" id="A0A0C3JJV6"/>
<dbReference type="InParanoid" id="A0A0C3JJV6"/>
<feature type="compositionally biased region" description="Low complexity" evidence="1">
    <location>
        <begin position="587"/>
        <end position="600"/>
    </location>
</feature>
<feature type="region of interest" description="Disordered" evidence="1">
    <location>
        <begin position="337"/>
        <end position="359"/>
    </location>
</feature>
<feature type="compositionally biased region" description="Pro residues" evidence="1">
    <location>
        <begin position="208"/>
        <end position="220"/>
    </location>
</feature>
<proteinExistence type="predicted"/>
<dbReference type="EMBL" id="KN831954">
    <property type="protein sequence ID" value="KIO09393.1"/>
    <property type="molecule type" value="Genomic_DNA"/>
</dbReference>